<gene>
    <name evidence="3" type="ORF">GALMADRAFT_58958</name>
</gene>
<organism evidence="3 4">
    <name type="scientific">Galerina marginata (strain CBS 339.88)</name>
    <dbReference type="NCBI Taxonomy" id="685588"/>
    <lineage>
        <taxon>Eukaryota</taxon>
        <taxon>Fungi</taxon>
        <taxon>Dikarya</taxon>
        <taxon>Basidiomycota</taxon>
        <taxon>Agaricomycotina</taxon>
        <taxon>Agaricomycetes</taxon>
        <taxon>Agaricomycetidae</taxon>
        <taxon>Agaricales</taxon>
        <taxon>Agaricineae</taxon>
        <taxon>Strophariaceae</taxon>
        <taxon>Galerina</taxon>
    </lineage>
</organism>
<name>A0A067TGI8_GALM3</name>
<keyword evidence="4" id="KW-1185">Reference proteome</keyword>
<proteinExistence type="predicted"/>
<evidence type="ECO:0000313" key="3">
    <source>
        <dbReference type="EMBL" id="KDR82276.1"/>
    </source>
</evidence>
<protein>
    <recommendedName>
        <fullName evidence="2">Beta-glucuronidase C-terminal domain-containing protein</fullName>
    </recommendedName>
</protein>
<dbReference type="Gene3D" id="2.60.40.1180">
    <property type="entry name" value="Golgi alpha-mannosidase II"/>
    <property type="match status" value="1"/>
</dbReference>
<evidence type="ECO:0000313" key="4">
    <source>
        <dbReference type="Proteomes" id="UP000027222"/>
    </source>
</evidence>
<sequence>MSTFSTLRRFTVLSLLARYALCLSVSVPLAAPSTAPTLSPSLLSLSIEQDRWTDWSGTTSRNEFVFNTMNNLVKLTGEPPQFRIGADSEDRTDFNPNVQFVENVFPAPNPTTPYPEASNNIVGDGYYQAAQWLPPNTHVIWGLNLKTNNITSAFLNTKSLVKAFSSSAIKRAGITLDFIEIGNEADFYGLSLSDYIQRWTAFATNVTAAAKLSPSSKTKFYGGAFALSSGTTTGFSPQGLITNGILSSPAGALITTMSQHRYSGSFCAGSGGLLQDLMTKSTIRSNLTVFNPDIAATRAKGLDYVLGETNSYACHGAPGVSNTAGAAIWALDYVLFAPQIGISRVFLHQGVGYKYSMIQPVALTRSPLDGTTLATPLPAHIQPQYHAALIIAEAIGRSGNTRAIELSVDDSRTSAYAFYNGKKLARVLLINSDAFLTTTTTPRTSTQISLGITGSGAPKKMTVKRLSIPFADSTSGLTWGGQTYETSNGKVSGTLKTTTVDVSAGVSIQQTEVILLTFY</sequence>
<dbReference type="SUPFAM" id="SSF51445">
    <property type="entry name" value="(Trans)glycosidases"/>
    <property type="match status" value="1"/>
</dbReference>
<feature type="domain" description="Beta-glucuronidase C-terminal" evidence="2">
    <location>
        <begin position="415"/>
        <end position="515"/>
    </location>
</feature>
<dbReference type="Pfam" id="PF16862">
    <property type="entry name" value="Glyco_hydro_79C"/>
    <property type="match status" value="1"/>
</dbReference>
<keyword evidence="1" id="KW-0732">Signal</keyword>
<dbReference type="InterPro" id="IPR052974">
    <property type="entry name" value="GH79_Enzymes"/>
</dbReference>
<dbReference type="AlphaFoldDB" id="A0A067TGI8"/>
<accession>A0A067TGI8</accession>
<evidence type="ECO:0000256" key="1">
    <source>
        <dbReference type="SAM" id="SignalP"/>
    </source>
</evidence>
<dbReference type="OrthoDB" id="2796951at2759"/>
<feature type="chain" id="PRO_5001649361" description="Beta-glucuronidase C-terminal domain-containing protein" evidence="1">
    <location>
        <begin position="23"/>
        <end position="519"/>
    </location>
</feature>
<dbReference type="Proteomes" id="UP000027222">
    <property type="component" value="Unassembled WGS sequence"/>
</dbReference>
<feature type="signal peptide" evidence="1">
    <location>
        <begin position="1"/>
        <end position="22"/>
    </location>
</feature>
<dbReference type="InterPro" id="IPR031728">
    <property type="entry name" value="GlcAase_C"/>
</dbReference>
<dbReference type="EMBL" id="KL142370">
    <property type="protein sequence ID" value="KDR82276.1"/>
    <property type="molecule type" value="Genomic_DNA"/>
</dbReference>
<dbReference type="InterPro" id="IPR017853">
    <property type="entry name" value="GH"/>
</dbReference>
<dbReference type="PANTHER" id="PTHR36183:SF2">
    <property type="entry name" value="BETA-GLUCURONIDASE C-TERMINAL DOMAIN-CONTAINING PROTEIN"/>
    <property type="match status" value="1"/>
</dbReference>
<reference evidence="4" key="1">
    <citation type="journal article" date="2014" name="Proc. Natl. Acad. Sci. U.S.A.">
        <title>Extensive sampling of basidiomycete genomes demonstrates inadequacy of the white-rot/brown-rot paradigm for wood decay fungi.</title>
        <authorList>
            <person name="Riley R."/>
            <person name="Salamov A.A."/>
            <person name="Brown D.W."/>
            <person name="Nagy L.G."/>
            <person name="Floudas D."/>
            <person name="Held B.W."/>
            <person name="Levasseur A."/>
            <person name="Lombard V."/>
            <person name="Morin E."/>
            <person name="Otillar R."/>
            <person name="Lindquist E.A."/>
            <person name="Sun H."/>
            <person name="LaButti K.M."/>
            <person name="Schmutz J."/>
            <person name="Jabbour D."/>
            <person name="Luo H."/>
            <person name="Baker S.E."/>
            <person name="Pisabarro A.G."/>
            <person name="Walton J.D."/>
            <person name="Blanchette R.A."/>
            <person name="Henrissat B."/>
            <person name="Martin F."/>
            <person name="Cullen D."/>
            <person name="Hibbett D.S."/>
            <person name="Grigoriev I.V."/>
        </authorList>
    </citation>
    <scope>NUCLEOTIDE SEQUENCE [LARGE SCALE GENOMIC DNA]</scope>
    <source>
        <strain evidence="4">CBS 339.88</strain>
    </source>
</reference>
<evidence type="ECO:0000259" key="2">
    <source>
        <dbReference type="Pfam" id="PF16862"/>
    </source>
</evidence>
<dbReference type="Gene3D" id="3.20.20.80">
    <property type="entry name" value="Glycosidases"/>
    <property type="match status" value="1"/>
</dbReference>
<dbReference type="HOGENOM" id="CLU_022148_2_0_1"/>
<dbReference type="PANTHER" id="PTHR36183">
    <property type="entry name" value="BETA-GLUCURONIDASE"/>
    <property type="match status" value="1"/>
</dbReference>
<dbReference type="InterPro" id="IPR013780">
    <property type="entry name" value="Glyco_hydro_b"/>
</dbReference>